<gene>
    <name evidence="1" type="ORF">AK812_SmicGene32849</name>
</gene>
<sequence length="461" mass="49575">MVRLALAVLALSCWSLAEEIPADTSALALDDACDSEECDLSLRQLRRESRSTHANDMGSAAAPKFNYNWNFGCTGKRDPEQPAGDDLTFNLNWNFCFDEKTLSKMTQEGGALKKKKGNCQSFGCTKSFDFMTLMNECQCFPGCDKTFLGNTCCSDYKSQCETGKAEEAQSEAPALTISGYTTYANAHCEDSGGASELKSTSASPDSCAKQCDSNSDCEGFSISKKNSCTLLAGINIPACGASPGEFSTYVRTEGKKPPACYKFLADKGAEGCASYACPSASEGTAGDDGSDAYKCCCKLGWSKSTRLALPAGVKLRIVNKYSDRALFAKKGFNWEEGCGAGTPKDKVGEDGYWTLVPHGENQFRIVNQLSNRALYAKSPPDSNWEWGWGAGSPPSKVWNDGIWTFVPATDGSFKIINAESNRELYAKPGGHGEASWSGGVGAGNPPDKVYKDGSWLLEFVE</sequence>
<dbReference type="InterPro" id="IPR001212">
    <property type="entry name" value="Somatomedin_B_dom"/>
</dbReference>
<dbReference type="AlphaFoldDB" id="A0A1Q9CT27"/>
<evidence type="ECO:0000313" key="2">
    <source>
        <dbReference type="Proteomes" id="UP000186817"/>
    </source>
</evidence>
<name>A0A1Q9CT27_SYMMI</name>
<evidence type="ECO:0000313" key="1">
    <source>
        <dbReference type="EMBL" id="OLP86073.1"/>
    </source>
</evidence>
<keyword evidence="2" id="KW-1185">Reference proteome</keyword>
<dbReference type="Proteomes" id="UP000186817">
    <property type="component" value="Unassembled WGS sequence"/>
</dbReference>
<dbReference type="SUPFAM" id="SSF57414">
    <property type="entry name" value="Hairpin loop containing domain-like"/>
    <property type="match status" value="1"/>
</dbReference>
<dbReference type="EMBL" id="LSRX01000937">
    <property type="protein sequence ID" value="OLP86073.1"/>
    <property type="molecule type" value="Genomic_DNA"/>
</dbReference>
<dbReference type="Gene3D" id="2.80.10.50">
    <property type="match status" value="1"/>
</dbReference>
<organism evidence="1 2">
    <name type="scientific">Symbiodinium microadriaticum</name>
    <name type="common">Dinoflagellate</name>
    <name type="synonym">Zooxanthella microadriatica</name>
    <dbReference type="NCBI Taxonomy" id="2951"/>
    <lineage>
        <taxon>Eukaryota</taxon>
        <taxon>Sar</taxon>
        <taxon>Alveolata</taxon>
        <taxon>Dinophyceae</taxon>
        <taxon>Suessiales</taxon>
        <taxon>Symbiodiniaceae</taxon>
        <taxon>Symbiodinium</taxon>
    </lineage>
</organism>
<dbReference type="OrthoDB" id="406863at2759"/>
<comment type="caution">
    <text evidence="1">The sequence shown here is derived from an EMBL/GenBank/DDBJ whole genome shotgun (WGS) entry which is preliminary data.</text>
</comment>
<dbReference type="SUPFAM" id="SSF50370">
    <property type="entry name" value="Ricin B-like lectins"/>
    <property type="match status" value="1"/>
</dbReference>
<dbReference type="InterPro" id="IPR035992">
    <property type="entry name" value="Ricin_B-like_lectins"/>
</dbReference>
<protein>
    <submittedName>
        <fullName evidence="1">Uncharacterized protein</fullName>
    </submittedName>
</protein>
<accession>A0A1Q9CT27</accession>
<proteinExistence type="predicted"/>
<dbReference type="PROSITE" id="PS50958">
    <property type="entry name" value="SMB_2"/>
    <property type="match status" value="1"/>
</dbReference>
<reference evidence="1 2" key="1">
    <citation type="submission" date="2016-02" db="EMBL/GenBank/DDBJ databases">
        <title>Genome analysis of coral dinoflagellate symbionts highlights evolutionary adaptations to a symbiotic lifestyle.</title>
        <authorList>
            <person name="Aranda M."/>
            <person name="Li Y."/>
            <person name="Liew Y.J."/>
            <person name="Baumgarten S."/>
            <person name="Simakov O."/>
            <person name="Wilson M."/>
            <person name="Piel J."/>
            <person name="Ashoor H."/>
            <person name="Bougouffa S."/>
            <person name="Bajic V.B."/>
            <person name="Ryu T."/>
            <person name="Ravasi T."/>
            <person name="Bayer T."/>
            <person name="Micklem G."/>
            <person name="Kim H."/>
            <person name="Bhak J."/>
            <person name="Lajeunesse T.C."/>
            <person name="Voolstra C.R."/>
        </authorList>
    </citation>
    <scope>NUCLEOTIDE SEQUENCE [LARGE SCALE GENOMIC DNA]</scope>
    <source>
        <strain evidence="1 2">CCMP2467</strain>
    </source>
</reference>